<dbReference type="CDD" id="cd13578">
    <property type="entry name" value="PBP2_Bug27"/>
    <property type="match status" value="1"/>
</dbReference>
<comment type="similarity">
    <text evidence="1">Belongs to the UPF0065 (bug) family.</text>
</comment>
<evidence type="ECO:0000313" key="3">
    <source>
        <dbReference type="EMBL" id="GAA4326865.1"/>
    </source>
</evidence>
<protein>
    <submittedName>
        <fullName evidence="3">Tripartite tricarboxylate transporter substrate binding protein</fullName>
    </submittedName>
</protein>
<dbReference type="RefSeq" id="WP_345247128.1">
    <property type="nucleotide sequence ID" value="NZ_BAABFO010000004.1"/>
</dbReference>
<reference evidence="4" key="1">
    <citation type="journal article" date="2019" name="Int. J. Syst. Evol. Microbiol.">
        <title>The Global Catalogue of Microorganisms (GCM) 10K type strain sequencing project: providing services to taxonomists for standard genome sequencing and annotation.</title>
        <authorList>
            <consortium name="The Broad Institute Genomics Platform"/>
            <consortium name="The Broad Institute Genome Sequencing Center for Infectious Disease"/>
            <person name="Wu L."/>
            <person name="Ma J."/>
        </authorList>
    </citation>
    <scope>NUCLEOTIDE SEQUENCE [LARGE SCALE GENOMIC DNA]</scope>
    <source>
        <strain evidence="4">JCM 17666</strain>
    </source>
</reference>
<name>A0ABP8GM18_9BURK</name>
<sequence>MKLCRLLALMSLAAGSALAQTGDDKTPIKIVVPYAAGGPSDVVTRVVARQMGVSMGRPVVVDNKPGANGLIGMEQVARAAGDGRTLVMFSMGGSVINAAMRKSMPFDLKRDFTAVGNMVNMPQLFVVNPQVPARTVQEFIRYAKTASQPPTFGSSGIGGSPHLLGELFQQKHGITMTHVPYLGTGPATAALVAGQIQCMFTEVPVLIQHVKAGKLRALAIGSEARDPLLPDVPTAREAGLGFAATNWFGLQVPASTPPAIVAELNRHLVAALNDPATRKSLEEMGATPDPAPAAAFNKLVSDDLEKWTAVVKNAGITVD</sequence>
<keyword evidence="4" id="KW-1185">Reference proteome</keyword>
<dbReference type="SUPFAM" id="SSF53850">
    <property type="entry name" value="Periplasmic binding protein-like II"/>
    <property type="match status" value="1"/>
</dbReference>
<feature type="signal peptide" evidence="2">
    <location>
        <begin position="1"/>
        <end position="19"/>
    </location>
</feature>
<proteinExistence type="inferred from homology"/>
<evidence type="ECO:0000256" key="1">
    <source>
        <dbReference type="ARBA" id="ARBA00006987"/>
    </source>
</evidence>
<comment type="caution">
    <text evidence="3">The sequence shown here is derived from an EMBL/GenBank/DDBJ whole genome shotgun (WGS) entry which is preliminary data.</text>
</comment>
<dbReference type="PANTHER" id="PTHR42928:SF5">
    <property type="entry name" value="BLR1237 PROTEIN"/>
    <property type="match status" value="1"/>
</dbReference>
<keyword evidence="2" id="KW-0732">Signal</keyword>
<dbReference type="Gene3D" id="3.40.190.10">
    <property type="entry name" value="Periplasmic binding protein-like II"/>
    <property type="match status" value="1"/>
</dbReference>
<dbReference type="InterPro" id="IPR042100">
    <property type="entry name" value="Bug_dom1"/>
</dbReference>
<accession>A0ABP8GM18</accession>
<feature type="chain" id="PRO_5046064167" evidence="2">
    <location>
        <begin position="20"/>
        <end position="319"/>
    </location>
</feature>
<dbReference type="Proteomes" id="UP001501671">
    <property type="component" value="Unassembled WGS sequence"/>
</dbReference>
<gene>
    <name evidence="3" type="ORF">GCM10023144_10830</name>
</gene>
<evidence type="ECO:0000256" key="2">
    <source>
        <dbReference type="SAM" id="SignalP"/>
    </source>
</evidence>
<dbReference type="PANTHER" id="PTHR42928">
    <property type="entry name" value="TRICARBOXYLATE-BINDING PROTEIN"/>
    <property type="match status" value="1"/>
</dbReference>
<dbReference type="EMBL" id="BAABFO010000004">
    <property type="protein sequence ID" value="GAA4326865.1"/>
    <property type="molecule type" value="Genomic_DNA"/>
</dbReference>
<dbReference type="InterPro" id="IPR005064">
    <property type="entry name" value="BUG"/>
</dbReference>
<evidence type="ECO:0000313" key="4">
    <source>
        <dbReference type="Proteomes" id="UP001501671"/>
    </source>
</evidence>
<dbReference type="Gene3D" id="3.40.190.150">
    <property type="entry name" value="Bordetella uptake gene, domain 1"/>
    <property type="match status" value="1"/>
</dbReference>
<dbReference type="Pfam" id="PF03401">
    <property type="entry name" value="TctC"/>
    <property type="match status" value="1"/>
</dbReference>
<organism evidence="3 4">
    <name type="scientific">Pigmentiphaga soli</name>
    <dbReference type="NCBI Taxonomy" id="1007095"/>
    <lineage>
        <taxon>Bacteria</taxon>
        <taxon>Pseudomonadati</taxon>
        <taxon>Pseudomonadota</taxon>
        <taxon>Betaproteobacteria</taxon>
        <taxon>Burkholderiales</taxon>
        <taxon>Alcaligenaceae</taxon>
        <taxon>Pigmentiphaga</taxon>
    </lineage>
</organism>
<dbReference type="PIRSF" id="PIRSF017082">
    <property type="entry name" value="YflP"/>
    <property type="match status" value="1"/>
</dbReference>